<dbReference type="PANTHER" id="PTHR42928">
    <property type="entry name" value="TRICARBOXYLATE-BINDING PROTEIN"/>
    <property type="match status" value="1"/>
</dbReference>
<dbReference type="PROSITE" id="PS51257">
    <property type="entry name" value="PROKAR_LIPOPROTEIN"/>
    <property type="match status" value="1"/>
</dbReference>
<dbReference type="SUPFAM" id="SSF53850">
    <property type="entry name" value="Periplasmic binding protein-like II"/>
    <property type="match status" value="1"/>
</dbReference>
<accession>A0A2S9K6T6</accession>
<feature type="chain" id="PRO_5015436263" evidence="2">
    <location>
        <begin position="30"/>
        <end position="331"/>
    </location>
</feature>
<proteinExistence type="inferred from homology"/>
<evidence type="ECO:0000256" key="2">
    <source>
        <dbReference type="SAM" id="SignalP"/>
    </source>
</evidence>
<organism evidence="3 4">
    <name type="scientific">Malikia granosa</name>
    <dbReference type="NCBI Taxonomy" id="263067"/>
    <lineage>
        <taxon>Bacteria</taxon>
        <taxon>Pseudomonadati</taxon>
        <taxon>Pseudomonadota</taxon>
        <taxon>Betaproteobacteria</taxon>
        <taxon>Burkholderiales</taxon>
        <taxon>Comamonadaceae</taxon>
        <taxon>Malikia</taxon>
    </lineage>
</organism>
<dbReference type="Gene3D" id="3.40.190.10">
    <property type="entry name" value="Periplasmic binding protein-like II"/>
    <property type="match status" value="1"/>
</dbReference>
<dbReference type="Pfam" id="PF03401">
    <property type="entry name" value="TctC"/>
    <property type="match status" value="1"/>
</dbReference>
<dbReference type="InterPro" id="IPR005064">
    <property type="entry name" value="BUG"/>
</dbReference>
<sequence>MRFPVLSQPLSCLAGACLLAATLLQPAAAQTDAAPIKLLVGFPAGGGTDAIARHLAHGLQQELGRNVLVENKPGAGGQIAAQALKAARPDGNTLFVSNSHTVAMIPLTLLNPGFDPARDFAPVGLVAINPDLMAVSTALLGTKGSGLRVLAQWAKANPDKANIGVPALASAPDFAVGIVGRALGTDFVSAPYRGDAPIVQDLVAGQIAAGIGSVAVMLPQAQAGKLRIVAVNGTRRLPQLPDVPTYAEQGIKGYEEVIFTAVYAPAGLPPALLQRYNRAITKVVKSAEFGDKMSALGVIPASSTPAQLGARLQSTRATWSQMVQNAGYQPR</sequence>
<dbReference type="Proteomes" id="UP000238589">
    <property type="component" value="Unassembled WGS sequence"/>
</dbReference>
<dbReference type="AlphaFoldDB" id="A0A2S9K6T6"/>
<name>A0A2S9K6T6_9BURK</name>
<gene>
    <name evidence="3" type="ORF">C6P64_05650</name>
</gene>
<dbReference type="PIRSF" id="PIRSF017082">
    <property type="entry name" value="YflP"/>
    <property type="match status" value="1"/>
</dbReference>
<reference evidence="3 4" key="1">
    <citation type="submission" date="2018-03" db="EMBL/GenBank/DDBJ databases">
        <title>Comparative genomics illustrates the genes involved in a hyperalkaliphilic mechanisms of Serpentinomonas isolated from highly-alkaline calcium-rich serpentinized springs.</title>
        <authorList>
            <person name="Suzuki S."/>
            <person name="Ishii S."/>
            <person name="Walworth N."/>
            <person name="Bird L."/>
            <person name="Kuenen J.G."/>
            <person name="Nealson K.H."/>
        </authorList>
    </citation>
    <scope>NUCLEOTIDE SEQUENCE [LARGE SCALE GENOMIC DNA]</scope>
    <source>
        <strain evidence="3 4">P1</strain>
    </source>
</reference>
<dbReference type="EMBL" id="PVLQ01000017">
    <property type="protein sequence ID" value="PRD66180.1"/>
    <property type="molecule type" value="Genomic_DNA"/>
</dbReference>
<evidence type="ECO:0000313" key="4">
    <source>
        <dbReference type="Proteomes" id="UP000238589"/>
    </source>
</evidence>
<dbReference type="RefSeq" id="WP_105747640.1">
    <property type="nucleotide sequence ID" value="NZ_PVLQ01000017.1"/>
</dbReference>
<evidence type="ECO:0000256" key="1">
    <source>
        <dbReference type="ARBA" id="ARBA00006987"/>
    </source>
</evidence>
<dbReference type="PANTHER" id="PTHR42928:SF5">
    <property type="entry name" value="BLR1237 PROTEIN"/>
    <property type="match status" value="1"/>
</dbReference>
<dbReference type="InterPro" id="IPR042100">
    <property type="entry name" value="Bug_dom1"/>
</dbReference>
<comment type="caution">
    <text evidence="3">The sequence shown here is derived from an EMBL/GenBank/DDBJ whole genome shotgun (WGS) entry which is preliminary data.</text>
</comment>
<comment type="similarity">
    <text evidence="1">Belongs to the UPF0065 (bug) family.</text>
</comment>
<protein>
    <submittedName>
        <fullName evidence="3">ABC transporter substrate-binding protein</fullName>
    </submittedName>
</protein>
<evidence type="ECO:0000313" key="3">
    <source>
        <dbReference type="EMBL" id="PRD66180.1"/>
    </source>
</evidence>
<dbReference type="OrthoDB" id="8845010at2"/>
<dbReference type="Gene3D" id="3.40.190.150">
    <property type="entry name" value="Bordetella uptake gene, domain 1"/>
    <property type="match status" value="1"/>
</dbReference>
<keyword evidence="4" id="KW-1185">Reference proteome</keyword>
<feature type="signal peptide" evidence="2">
    <location>
        <begin position="1"/>
        <end position="29"/>
    </location>
</feature>
<keyword evidence="2" id="KW-0732">Signal</keyword>